<dbReference type="InterPro" id="IPR002508">
    <property type="entry name" value="MurNAc-LAA_cat"/>
</dbReference>
<evidence type="ECO:0000313" key="7">
    <source>
        <dbReference type="Proteomes" id="UP001162734"/>
    </source>
</evidence>
<proteinExistence type="predicted"/>
<dbReference type="PANTHER" id="PTHR30404">
    <property type="entry name" value="N-ACETYLMURAMOYL-L-ALANINE AMIDASE"/>
    <property type="match status" value="1"/>
</dbReference>
<evidence type="ECO:0000256" key="1">
    <source>
        <dbReference type="ARBA" id="ARBA00001561"/>
    </source>
</evidence>
<sequence length="540" mass="56761">MSGLSCALAAALLLAAAPQRSNPRGTGKSAAPAAAAAKPGRAHAAPAPVAAIGRVDKAPRPGPALRRALDQLSQIKRDPARRRYRHHWEKAIASLERAAVGRDAPVALLEAAHARYALYRFSAVEADRDQALRLAARARKAGSTEAAAFAAAIRREAGRDEPSPAPAVARAARPRAPFIGPPPPPRAARPEPSDEDDEDEDPVLEQAVREVIGAPAPAQVRTPLAPGRTGAALALPTPAPRAEPSPFAPRPADAATPVAPTAPAPPPAPKVAGVTAPARAPAEPPERVAGARPGPAPSDGEGEGDARPVRRIIVDAGHGGHDTGAIGPRGVREKDVTLQIAERLARKLRAASFQVVLTRSDDRFVSLAERTAIANGAKGDLFVSVHANAHPRRDRAGVESWVLNVSDDRYANRLAARENGAFPEEQEVGEDLAVRRILADLDAKVSAGASRKLARLVQREVCAGVRARVGDVRDLGVKSALFYVLVGARMPAVLVETAFISNKVEEQRLQSARYQDEVAQAISRAVVSYTGRDDRVAAAR</sequence>
<evidence type="ECO:0000256" key="3">
    <source>
        <dbReference type="ARBA" id="ARBA00022801"/>
    </source>
</evidence>
<dbReference type="Pfam" id="PF01520">
    <property type="entry name" value="Amidase_3"/>
    <property type="match status" value="1"/>
</dbReference>
<evidence type="ECO:0000259" key="5">
    <source>
        <dbReference type="SMART" id="SM00646"/>
    </source>
</evidence>
<accession>A0ABM7X734</accession>
<evidence type="ECO:0000313" key="6">
    <source>
        <dbReference type="EMBL" id="BDG07645.1"/>
    </source>
</evidence>
<keyword evidence="7" id="KW-1185">Reference proteome</keyword>
<feature type="region of interest" description="Disordered" evidence="4">
    <location>
        <begin position="18"/>
        <end position="48"/>
    </location>
</feature>
<comment type="catalytic activity">
    <reaction evidence="1">
        <text>Hydrolyzes the link between N-acetylmuramoyl residues and L-amino acid residues in certain cell-wall glycopeptides.</text>
        <dbReference type="EC" id="3.5.1.28"/>
    </reaction>
</comment>
<feature type="domain" description="MurNAc-LAA" evidence="5">
    <location>
        <begin position="371"/>
        <end position="527"/>
    </location>
</feature>
<organism evidence="6 7">
    <name type="scientific">Anaeromyxobacter paludicola</name>
    <dbReference type="NCBI Taxonomy" id="2918171"/>
    <lineage>
        <taxon>Bacteria</taxon>
        <taxon>Pseudomonadati</taxon>
        <taxon>Myxococcota</taxon>
        <taxon>Myxococcia</taxon>
        <taxon>Myxococcales</taxon>
        <taxon>Cystobacterineae</taxon>
        <taxon>Anaeromyxobacteraceae</taxon>
        <taxon>Anaeromyxobacter</taxon>
    </lineage>
</organism>
<dbReference type="PANTHER" id="PTHR30404:SF0">
    <property type="entry name" value="N-ACETYLMURAMOYL-L-ALANINE AMIDASE AMIC"/>
    <property type="match status" value="1"/>
</dbReference>
<dbReference type="EMBL" id="AP025592">
    <property type="protein sequence ID" value="BDG07645.1"/>
    <property type="molecule type" value="Genomic_DNA"/>
</dbReference>
<dbReference type="EC" id="3.5.1.28" evidence="2"/>
<feature type="compositionally biased region" description="Low complexity" evidence="4">
    <location>
        <begin position="30"/>
        <end position="48"/>
    </location>
</feature>
<feature type="compositionally biased region" description="Pro residues" evidence="4">
    <location>
        <begin position="260"/>
        <end position="269"/>
    </location>
</feature>
<dbReference type="Gene3D" id="3.40.630.40">
    <property type="entry name" value="Zn-dependent exopeptidases"/>
    <property type="match status" value="1"/>
</dbReference>
<reference evidence="7" key="1">
    <citation type="journal article" date="2022" name="Int. J. Syst. Evol. Microbiol.">
        <title>Anaeromyxobacter oryzae sp. nov., Anaeromyxobacter diazotrophicus sp. nov. and Anaeromyxobacter paludicola sp. nov., isolated from paddy soils.</title>
        <authorList>
            <person name="Itoh H."/>
            <person name="Xu Z."/>
            <person name="Mise K."/>
            <person name="Masuda Y."/>
            <person name="Ushijima N."/>
            <person name="Hayakawa C."/>
            <person name="Shiratori Y."/>
            <person name="Senoo K."/>
        </authorList>
    </citation>
    <scope>NUCLEOTIDE SEQUENCE [LARGE SCALE GENOMIC DNA]</scope>
    <source>
        <strain evidence="7">Red630</strain>
    </source>
</reference>
<feature type="compositionally biased region" description="Low complexity" evidence="4">
    <location>
        <begin position="270"/>
        <end position="293"/>
    </location>
</feature>
<protein>
    <recommendedName>
        <fullName evidence="2">N-acetylmuramoyl-L-alanine amidase</fullName>
        <ecNumber evidence="2">3.5.1.28</ecNumber>
    </recommendedName>
</protein>
<dbReference type="SUPFAM" id="SSF53187">
    <property type="entry name" value="Zn-dependent exopeptidases"/>
    <property type="match status" value="1"/>
</dbReference>
<dbReference type="CDD" id="cd02696">
    <property type="entry name" value="MurNAc-LAA"/>
    <property type="match status" value="1"/>
</dbReference>
<feature type="compositionally biased region" description="Low complexity" evidence="4">
    <location>
        <begin position="250"/>
        <end position="259"/>
    </location>
</feature>
<name>A0ABM7X734_9BACT</name>
<dbReference type="Proteomes" id="UP001162734">
    <property type="component" value="Chromosome"/>
</dbReference>
<evidence type="ECO:0000256" key="2">
    <source>
        <dbReference type="ARBA" id="ARBA00011901"/>
    </source>
</evidence>
<feature type="region of interest" description="Disordered" evidence="4">
    <location>
        <begin position="155"/>
        <end position="305"/>
    </location>
</feature>
<keyword evidence="3" id="KW-0378">Hydrolase</keyword>
<evidence type="ECO:0000256" key="4">
    <source>
        <dbReference type="SAM" id="MobiDB-lite"/>
    </source>
</evidence>
<feature type="compositionally biased region" description="Pro residues" evidence="4">
    <location>
        <begin position="237"/>
        <end position="249"/>
    </location>
</feature>
<gene>
    <name evidence="6" type="ORF">AMPC_07580</name>
</gene>
<feature type="compositionally biased region" description="Acidic residues" evidence="4">
    <location>
        <begin position="193"/>
        <end position="203"/>
    </location>
</feature>
<dbReference type="SMART" id="SM00646">
    <property type="entry name" value="Ami_3"/>
    <property type="match status" value="1"/>
</dbReference>
<feature type="compositionally biased region" description="Low complexity" evidence="4">
    <location>
        <begin position="166"/>
        <end position="178"/>
    </location>
</feature>
<dbReference type="InterPro" id="IPR050695">
    <property type="entry name" value="N-acetylmuramoyl_amidase_3"/>
</dbReference>